<feature type="region of interest" description="Disordered" evidence="1">
    <location>
        <begin position="1"/>
        <end position="85"/>
    </location>
</feature>
<sequence>MNNAPEGTYGPHGSRLANAADPRVDSDNDNRGAGPMTGGTANPSSSSSTHGTGMAAGTAQAGTTGGGMTTTTTGQTTENTGERIARNIKGTVAQGHGLTESLRGNINSAIDSLVGDKTKQPYDEAVAREGEREVLTKEFGKQGTVHKNF</sequence>
<proteinExistence type="predicted"/>
<name>A0AAJ0F6V5_9PEZI</name>
<protein>
    <submittedName>
        <fullName evidence="2">Uncharacterized protein</fullName>
    </submittedName>
</protein>
<accession>A0AAJ0F6V5</accession>
<dbReference type="AlphaFoldDB" id="A0AAJ0F6V5"/>
<keyword evidence="3" id="KW-1185">Reference proteome</keyword>
<organism evidence="2 3">
    <name type="scientific">Echria macrotheca</name>
    <dbReference type="NCBI Taxonomy" id="438768"/>
    <lineage>
        <taxon>Eukaryota</taxon>
        <taxon>Fungi</taxon>
        <taxon>Dikarya</taxon>
        <taxon>Ascomycota</taxon>
        <taxon>Pezizomycotina</taxon>
        <taxon>Sordariomycetes</taxon>
        <taxon>Sordariomycetidae</taxon>
        <taxon>Sordariales</taxon>
        <taxon>Schizotheciaceae</taxon>
        <taxon>Echria</taxon>
    </lineage>
</organism>
<evidence type="ECO:0000256" key="1">
    <source>
        <dbReference type="SAM" id="MobiDB-lite"/>
    </source>
</evidence>
<dbReference type="EMBL" id="MU839839">
    <property type="protein sequence ID" value="KAK1752743.1"/>
    <property type="molecule type" value="Genomic_DNA"/>
</dbReference>
<dbReference type="PANTHER" id="PTHR39606">
    <property type="entry name" value="SURFACE PROTEIN, PUTATIVE-RELATED"/>
    <property type="match status" value="1"/>
</dbReference>
<feature type="compositionally biased region" description="Low complexity" evidence="1">
    <location>
        <begin position="38"/>
        <end position="62"/>
    </location>
</feature>
<dbReference type="Proteomes" id="UP001239445">
    <property type="component" value="Unassembled WGS sequence"/>
</dbReference>
<feature type="compositionally biased region" description="Low complexity" evidence="1">
    <location>
        <begin position="69"/>
        <end position="79"/>
    </location>
</feature>
<evidence type="ECO:0000313" key="3">
    <source>
        <dbReference type="Proteomes" id="UP001239445"/>
    </source>
</evidence>
<dbReference type="PANTHER" id="PTHR39606:SF1">
    <property type="entry name" value="CELL SURFACE PROTEIN"/>
    <property type="match status" value="1"/>
</dbReference>
<gene>
    <name evidence="2" type="ORF">QBC47DRAFT_389191</name>
</gene>
<comment type="caution">
    <text evidence="2">The sequence shown here is derived from an EMBL/GenBank/DDBJ whole genome shotgun (WGS) entry which is preliminary data.</text>
</comment>
<evidence type="ECO:0000313" key="2">
    <source>
        <dbReference type="EMBL" id="KAK1752743.1"/>
    </source>
</evidence>
<reference evidence="2" key="1">
    <citation type="submission" date="2023-06" db="EMBL/GenBank/DDBJ databases">
        <title>Genome-scale phylogeny and comparative genomics of the fungal order Sordariales.</title>
        <authorList>
            <consortium name="Lawrence Berkeley National Laboratory"/>
            <person name="Hensen N."/>
            <person name="Bonometti L."/>
            <person name="Westerberg I."/>
            <person name="Brannstrom I.O."/>
            <person name="Guillou S."/>
            <person name="Cros-Aarteil S."/>
            <person name="Calhoun S."/>
            <person name="Haridas S."/>
            <person name="Kuo A."/>
            <person name="Mondo S."/>
            <person name="Pangilinan J."/>
            <person name="Riley R."/>
            <person name="Labutti K."/>
            <person name="Andreopoulos B."/>
            <person name="Lipzen A."/>
            <person name="Chen C."/>
            <person name="Yanf M."/>
            <person name="Daum C."/>
            <person name="Ng V."/>
            <person name="Clum A."/>
            <person name="Steindorff A."/>
            <person name="Ohm R."/>
            <person name="Martin F."/>
            <person name="Silar P."/>
            <person name="Natvig D."/>
            <person name="Lalanne C."/>
            <person name="Gautier V."/>
            <person name="Ament-Velasquez S.L."/>
            <person name="Kruys A."/>
            <person name="Hutchinson M.I."/>
            <person name="Powell A.J."/>
            <person name="Barry K."/>
            <person name="Miller A.N."/>
            <person name="Grigoriev I.V."/>
            <person name="Debuchy R."/>
            <person name="Gladieux P."/>
            <person name="Thoren M.H."/>
            <person name="Johannesson H."/>
        </authorList>
    </citation>
    <scope>NUCLEOTIDE SEQUENCE</scope>
    <source>
        <strain evidence="2">PSN4</strain>
    </source>
</reference>